<gene>
    <name evidence="1" type="ORF">HAV22_14045</name>
</gene>
<accession>A0ABX0PBP8</accession>
<keyword evidence="2" id="KW-1185">Reference proteome</keyword>
<dbReference type="EMBL" id="JAAQOM010000008">
    <property type="protein sequence ID" value="NIA54756.1"/>
    <property type="molecule type" value="Genomic_DNA"/>
</dbReference>
<organism evidence="1 2">
    <name type="scientific">Telluria antibiotica</name>
    <dbReference type="NCBI Taxonomy" id="2717319"/>
    <lineage>
        <taxon>Bacteria</taxon>
        <taxon>Pseudomonadati</taxon>
        <taxon>Pseudomonadota</taxon>
        <taxon>Betaproteobacteria</taxon>
        <taxon>Burkholderiales</taxon>
        <taxon>Oxalobacteraceae</taxon>
        <taxon>Telluria group</taxon>
        <taxon>Telluria</taxon>
    </lineage>
</organism>
<protein>
    <submittedName>
        <fullName evidence="1">Uncharacterized protein</fullName>
    </submittedName>
</protein>
<dbReference type="RefSeq" id="WP_166859715.1">
    <property type="nucleotide sequence ID" value="NZ_JAAQOM010000008.1"/>
</dbReference>
<sequence length="532" mass="59496">MNDKDIKAFRALTSQADIVKVELNAIGQHLAGARRKFFQNPSDELKGEMTELEKKGVAASDRLNDIIKDMGALLKLTAEEIEDIETARETGDSPPRYSRDQLTVDQVAPTGGDVNTLLSQSFDKLLELIPASTLTTYRSLAMESPCIKRENGLLSIVKGVVPESESPQIHRFAQCVNESHFWLTNNPNYDMFAGASLVPQIARLAERLDVLSNVPGAMKRIRSLWRGTSRDVDSTIFELLVAAGCAIKGRSVEFLEPRGGKTPDLRCHDPYPIVIECKRKRVLTEYELSEERVMRSLFEKLDTYARAAGMWGMFLLELSIESKLISIDEIVSCLLQLRFAGKSGSRATWPWGTATYVESAKLVNIGGNTRMYSPFMLNEVFGWNSDLAEWDGLICRVRNFYEPVLDMAEEPVGLLWVNSSEQAIKKRSWGPMSTLNEAIEQVPPGEFGIPFVAYQEGARSAIADIRTLNLADWLKECCHPANVRVPFGRIFRLYPRPLQHGAPDFIESSISFVADYGDNILPSLFPSNVIVH</sequence>
<dbReference type="Proteomes" id="UP000716322">
    <property type="component" value="Unassembled WGS sequence"/>
</dbReference>
<reference evidence="1 2" key="1">
    <citation type="submission" date="2020-03" db="EMBL/GenBank/DDBJ databases">
        <title>Genome sequence of strain Massilia sp. TW-1.</title>
        <authorList>
            <person name="Chaudhary D.K."/>
        </authorList>
    </citation>
    <scope>NUCLEOTIDE SEQUENCE [LARGE SCALE GENOMIC DNA]</scope>
    <source>
        <strain evidence="1 2">TW-1</strain>
    </source>
</reference>
<comment type="caution">
    <text evidence="1">The sequence shown here is derived from an EMBL/GenBank/DDBJ whole genome shotgun (WGS) entry which is preliminary data.</text>
</comment>
<name>A0ABX0PBP8_9BURK</name>
<proteinExistence type="predicted"/>
<evidence type="ECO:0000313" key="1">
    <source>
        <dbReference type="EMBL" id="NIA54756.1"/>
    </source>
</evidence>
<evidence type="ECO:0000313" key="2">
    <source>
        <dbReference type="Proteomes" id="UP000716322"/>
    </source>
</evidence>